<dbReference type="GO" id="GO:0004672">
    <property type="term" value="F:protein kinase activity"/>
    <property type="evidence" value="ECO:0007669"/>
    <property type="project" value="UniProtKB-ARBA"/>
</dbReference>
<keyword evidence="1" id="KW-0902">Two-component regulatory system</keyword>
<dbReference type="Pfam" id="PF01627">
    <property type="entry name" value="Hpt"/>
    <property type="match status" value="1"/>
</dbReference>
<accession>A0A9W4R0Z2</accession>
<dbReference type="Proteomes" id="UP001152467">
    <property type="component" value="Unassembled WGS sequence"/>
</dbReference>
<dbReference type="EMBL" id="CAMAPD010000012">
    <property type="protein sequence ID" value="CAH9061947.1"/>
    <property type="molecule type" value="Genomic_DNA"/>
</dbReference>
<evidence type="ECO:0000313" key="3">
    <source>
        <dbReference type="EMBL" id="CAH9061947.1"/>
    </source>
</evidence>
<protein>
    <recommendedName>
        <fullName evidence="2">HPt domain-containing protein</fullName>
    </recommendedName>
</protein>
<dbReference type="Gene3D" id="1.20.120.160">
    <property type="entry name" value="HPT domain"/>
    <property type="match status" value="1"/>
</dbReference>
<dbReference type="InterPro" id="IPR008207">
    <property type="entry name" value="Sig_transdc_His_kin_Hpt_dom"/>
</dbReference>
<keyword evidence="5" id="KW-1185">Reference proteome</keyword>
<evidence type="ECO:0000256" key="1">
    <source>
        <dbReference type="ARBA" id="ARBA00023012"/>
    </source>
</evidence>
<feature type="domain" description="HPt" evidence="2">
    <location>
        <begin position="21"/>
        <end position="74"/>
    </location>
</feature>
<dbReference type="GO" id="GO:0000160">
    <property type="term" value="P:phosphorelay signal transduction system"/>
    <property type="evidence" value="ECO:0007669"/>
    <property type="project" value="UniProtKB-KW"/>
</dbReference>
<gene>
    <name evidence="4" type="ORF">PSECIP111854_02972</name>
    <name evidence="3" type="ORF">PSECIP111951_02593</name>
</gene>
<dbReference type="SUPFAM" id="SSF47226">
    <property type="entry name" value="Histidine-containing phosphotransfer domain, HPT domain"/>
    <property type="match status" value="1"/>
</dbReference>
<evidence type="ECO:0000313" key="4">
    <source>
        <dbReference type="EMBL" id="CAH9062237.1"/>
    </source>
</evidence>
<dbReference type="Proteomes" id="UP001152485">
    <property type="component" value="Unassembled WGS sequence"/>
</dbReference>
<dbReference type="EMBL" id="CAMAPC010000012">
    <property type="protein sequence ID" value="CAH9062237.1"/>
    <property type="molecule type" value="Genomic_DNA"/>
</dbReference>
<dbReference type="InterPro" id="IPR036641">
    <property type="entry name" value="HPT_dom_sf"/>
</dbReference>
<comment type="caution">
    <text evidence="4">The sequence shown here is derived from an EMBL/GenBank/DDBJ whole genome shotgun (WGS) entry which is preliminary data.</text>
</comment>
<sequence>MIDKNVFSQLCDDVGEQLALQLLGVYVSESRKQIADLNNTDCANTIRHIAHSLKSSSRSYGALLLAQTCELIEMTSTHTDVTFKDLEPLIDKATSLSEDAFLEANKLITNK</sequence>
<dbReference type="RefSeq" id="WP_261593848.1">
    <property type="nucleotide sequence ID" value="NZ_CAMAPC010000012.1"/>
</dbReference>
<proteinExistence type="predicted"/>
<organism evidence="4 5">
    <name type="scientific">Pseudoalteromonas holothuriae</name>
    <dbReference type="NCBI Taxonomy" id="2963714"/>
    <lineage>
        <taxon>Bacteria</taxon>
        <taxon>Pseudomonadati</taxon>
        <taxon>Pseudomonadota</taxon>
        <taxon>Gammaproteobacteria</taxon>
        <taxon>Alteromonadales</taxon>
        <taxon>Pseudoalteromonadaceae</taxon>
        <taxon>Pseudoalteromonas</taxon>
    </lineage>
</organism>
<reference evidence="4 6" key="1">
    <citation type="submission" date="2022-07" db="EMBL/GenBank/DDBJ databases">
        <authorList>
            <person name="Criscuolo A."/>
        </authorList>
    </citation>
    <scope>NUCLEOTIDE SEQUENCE</scope>
    <source>
        <strain evidence="6">CIP 111951</strain>
        <strain evidence="4">CIP111854</strain>
        <strain evidence="3">CIP111951</strain>
    </source>
</reference>
<evidence type="ECO:0000259" key="2">
    <source>
        <dbReference type="Pfam" id="PF01627"/>
    </source>
</evidence>
<evidence type="ECO:0000313" key="6">
    <source>
        <dbReference type="Proteomes" id="UP001152485"/>
    </source>
</evidence>
<evidence type="ECO:0000313" key="5">
    <source>
        <dbReference type="Proteomes" id="UP001152467"/>
    </source>
</evidence>
<dbReference type="AlphaFoldDB" id="A0A9W4R0Z2"/>
<name>A0A9W4R0Z2_9GAMM</name>